<keyword evidence="11" id="KW-1185">Reference proteome</keyword>
<proteinExistence type="predicted"/>
<keyword evidence="8" id="KW-0325">Glycoprotein</keyword>
<evidence type="ECO:0000256" key="4">
    <source>
        <dbReference type="ARBA" id="ARBA00022525"/>
    </source>
</evidence>
<dbReference type="GO" id="GO:0005737">
    <property type="term" value="C:cytoplasm"/>
    <property type="evidence" value="ECO:0007669"/>
    <property type="project" value="TreeGrafter"/>
</dbReference>
<dbReference type="PANTHER" id="PTHR10612:SF34">
    <property type="entry name" value="APOLIPOPROTEIN D"/>
    <property type="match status" value="1"/>
</dbReference>
<keyword evidence="6" id="KW-0446">Lipid-binding</keyword>
<dbReference type="GO" id="GO:0006629">
    <property type="term" value="P:lipid metabolic process"/>
    <property type="evidence" value="ECO:0007669"/>
    <property type="project" value="TreeGrafter"/>
</dbReference>
<evidence type="ECO:0000256" key="3">
    <source>
        <dbReference type="ARBA" id="ARBA00022448"/>
    </source>
</evidence>
<dbReference type="Gene3D" id="2.40.128.20">
    <property type="match status" value="1"/>
</dbReference>
<accession>A0AAE1GUL2</accession>
<keyword evidence="7" id="KW-1015">Disulfide bond</keyword>
<dbReference type="InterPro" id="IPR003057">
    <property type="entry name" value="Invtbrt_color"/>
</dbReference>
<comment type="subcellular location">
    <subcellularLocation>
        <location evidence="1">Secreted</location>
    </subcellularLocation>
</comment>
<dbReference type="AlphaFoldDB" id="A0AAE1GUL2"/>
<protein>
    <recommendedName>
        <fullName evidence="2">Apolipoprotein D</fullName>
    </recommendedName>
</protein>
<dbReference type="InterPro" id="IPR012674">
    <property type="entry name" value="Calycin"/>
</dbReference>
<dbReference type="EMBL" id="JAHWGI010000085">
    <property type="protein sequence ID" value="KAK3909173.1"/>
    <property type="molecule type" value="Genomic_DNA"/>
</dbReference>
<evidence type="ECO:0000256" key="5">
    <source>
        <dbReference type="ARBA" id="ARBA00022729"/>
    </source>
</evidence>
<dbReference type="GO" id="GO:0005576">
    <property type="term" value="C:extracellular region"/>
    <property type="evidence" value="ECO:0007669"/>
    <property type="project" value="UniProtKB-SubCell"/>
</dbReference>
<dbReference type="GO" id="GO:0000302">
    <property type="term" value="P:response to reactive oxygen species"/>
    <property type="evidence" value="ECO:0007669"/>
    <property type="project" value="TreeGrafter"/>
</dbReference>
<evidence type="ECO:0000313" key="10">
    <source>
        <dbReference type="EMBL" id="KAK3909173.1"/>
    </source>
</evidence>
<evidence type="ECO:0000256" key="6">
    <source>
        <dbReference type="ARBA" id="ARBA00023121"/>
    </source>
</evidence>
<gene>
    <name evidence="10" type="ORF">KUF71_003772</name>
</gene>
<dbReference type="Pfam" id="PF08212">
    <property type="entry name" value="Lipocalin_2"/>
    <property type="match status" value="1"/>
</dbReference>
<dbReference type="InterPro" id="IPR022272">
    <property type="entry name" value="Lipocalin_CS"/>
</dbReference>
<dbReference type="GO" id="GO:0031409">
    <property type="term" value="F:pigment binding"/>
    <property type="evidence" value="ECO:0007669"/>
    <property type="project" value="InterPro"/>
</dbReference>
<evidence type="ECO:0000256" key="8">
    <source>
        <dbReference type="ARBA" id="ARBA00023180"/>
    </source>
</evidence>
<dbReference type="PANTHER" id="PTHR10612">
    <property type="entry name" value="APOLIPOPROTEIN D"/>
    <property type="match status" value="1"/>
</dbReference>
<keyword evidence="5" id="KW-0732">Signal</keyword>
<keyword evidence="4" id="KW-0964">Secreted</keyword>
<sequence>RQGRFARFARGISSNPFQVVPFIILEAARRKSSLERVHSHIYLVERPLCNGGIWFTTTAAATSIKGAGAAGPSQSSHLQSCKMNSAAAVLLACLCLAAHAQAFQVSFGSCPEEGNTVANFEPGRYVGPWYEIERYAQIFELLGKCATADYREDKDVEGRVTVTNTMRTIFNTNVSQSGYADITSTDGHAELNVVFNVPVVGRREAPYWVLDTDYDSYSLVYSCTDLFGVAKIESAWVLGRDPALSDSSKAKVEAAIQANNLKRSAFKPTKQDCWGNKQ</sequence>
<dbReference type="PROSITE" id="PS00213">
    <property type="entry name" value="LIPOCALIN"/>
    <property type="match status" value="1"/>
</dbReference>
<dbReference type="GO" id="GO:0008289">
    <property type="term" value="F:lipid binding"/>
    <property type="evidence" value="ECO:0007669"/>
    <property type="project" value="UniProtKB-KW"/>
</dbReference>
<name>A0AAE1GUL2_9NEOP</name>
<evidence type="ECO:0000313" key="11">
    <source>
        <dbReference type="Proteomes" id="UP001219518"/>
    </source>
</evidence>
<dbReference type="PRINTS" id="PR01273">
    <property type="entry name" value="INVTBRTCOLOR"/>
</dbReference>
<dbReference type="PRINTS" id="PR00179">
    <property type="entry name" value="LIPOCALIN"/>
</dbReference>
<evidence type="ECO:0000259" key="9">
    <source>
        <dbReference type="Pfam" id="PF08212"/>
    </source>
</evidence>
<comment type="caution">
    <text evidence="10">The sequence shown here is derived from an EMBL/GenBank/DDBJ whole genome shotgun (WGS) entry which is preliminary data.</text>
</comment>
<evidence type="ECO:0000256" key="2">
    <source>
        <dbReference type="ARBA" id="ARBA00019890"/>
    </source>
</evidence>
<organism evidence="10 11">
    <name type="scientific">Frankliniella fusca</name>
    <dbReference type="NCBI Taxonomy" id="407009"/>
    <lineage>
        <taxon>Eukaryota</taxon>
        <taxon>Metazoa</taxon>
        <taxon>Ecdysozoa</taxon>
        <taxon>Arthropoda</taxon>
        <taxon>Hexapoda</taxon>
        <taxon>Insecta</taxon>
        <taxon>Pterygota</taxon>
        <taxon>Neoptera</taxon>
        <taxon>Paraneoptera</taxon>
        <taxon>Thysanoptera</taxon>
        <taxon>Terebrantia</taxon>
        <taxon>Thripoidea</taxon>
        <taxon>Thripidae</taxon>
        <taxon>Frankliniella</taxon>
    </lineage>
</organism>
<keyword evidence="3" id="KW-0813">Transport</keyword>
<feature type="domain" description="Lipocalin/cytosolic fatty-acid binding" evidence="9">
    <location>
        <begin position="123"/>
        <end position="269"/>
    </location>
</feature>
<dbReference type="InterPro" id="IPR000566">
    <property type="entry name" value="Lipocln_cytosolic_FA-bd_dom"/>
</dbReference>
<dbReference type="Proteomes" id="UP001219518">
    <property type="component" value="Unassembled WGS sequence"/>
</dbReference>
<evidence type="ECO:0000256" key="1">
    <source>
        <dbReference type="ARBA" id="ARBA00004613"/>
    </source>
</evidence>
<reference evidence="10" key="2">
    <citation type="journal article" date="2023" name="BMC Genomics">
        <title>Pest status, molecular evolution, and epigenetic factors derived from the genome assembly of Frankliniella fusca, a thysanopteran phytovirus vector.</title>
        <authorList>
            <person name="Catto M.A."/>
            <person name="Labadie P.E."/>
            <person name="Jacobson A.L."/>
            <person name="Kennedy G.G."/>
            <person name="Srinivasan R."/>
            <person name="Hunt B.G."/>
        </authorList>
    </citation>
    <scope>NUCLEOTIDE SEQUENCE</scope>
    <source>
        <strain evidence="10">PL_HMW_Pooled</strain>
    </source>
</reference>
<evidence type="ECO:0000256" key="7">
    <source>
        <dbReference type="ARBA" id="ARBA00023157"/>
    </source>
</evidence>
<dbReference type="SUPFAM" id="SSF50814">
    <property type="entry name" value="Lipocalins"/>
    <property type="match status" value="1"/>
</dbReference>
<reference evidence="10" key="1">
    <citation type="submission" date="2021-07" db="EMBL/GenBank/DDBJ databases">
        <authorList>
            <person name="Catto M.A."/>
            <person name="Jacobson A."/>
            <person name="Kennedy G."/>
            <person name="Labadie P."/>
            <person name="Hunt B.G."/>
            <person name="Srinivasan R."/>
        </authorList>
    </citation>
    <scope>NUCLEOTIDE SEQUENCE</scope>
    <source>
        <strain evidence="10">PL_HMW_Pooled</strain>
        <tissue evidence="10">Head</tissue>
    </source>
</reference>
<dbReference type="FunFam" id="2.40.128.20:FF:000003">
    <property type="entry name" value="Apolipoprotein D"/>
    <property type="match status" value="1"/>
</dbReference>
<feature type="non-terminal residue" evidence="10">
    <location>
        <position position="278"/>
    </location>
</feature>